<sequence>MSYATLLVHIDLDQNNDARLRVAGDLAERFGARVIGVAAQAEILPVFYTADGYAAGFVAEDNLADIKKRVQQAEERFRAALTGRVKQLEWRSSLEDPSEFIAEQSRAADLVVIGKTPSDETQEPLDQISPSDLIGHIGRPLLIVPHDVKALTAERVIVAWKDTREARRAAFDALPFLKRAQQVIVYEVDENRDPAEAQRHVDDVAKWLGGHGVNAAGRVEPLRDSPALQLEALAKKEGADLIVAGAFGHGKLREWILGGVTRDLLGQSSCCQLLAH</sequence>
<protein>
    <submittedName>
        <fullName evidence="3">Nucleotide-binding universal stress protein, UspA family</fullName>
    </submittedName>
</protein>
<keyword evidence="4" id="KW-1185">Reference proteome</keyword>
<dbReference type="Proteomes" id="UP000198755">
    <property type="component" value="Unassembled WGS sequence"/>
</dbReference>
<organism evidence="3 4">
    <name type="scientific">Methylocapsa palsarum</name>
    <dbReference type="NCBI Taxonomy" id="1612308"/>
    <lineage>
        <taxon>Bacteria</taxon>
        <taxon>Pseudomonadati</taxon>
        <taxon>Pseudomonadota</taxon>
        <taxon>Alphaproteobacteria</taxon>
        <taxon>Hyphomicrobiales</taxon>
        <taxon>Beijerinckiaceae</taxon>
        <taxon>Methylocapsa</taxon>
    </lineage>
</organism>
<accession>A0A1I3Y6N7</accession>
<dbReference type="RefSeq" id="WP_175492523.1">
    <property type="nucleotide sequence ID" value="NZ_FOSN01000005.1"/>
</dbReference>
<evidence type="ECO:0000259" key="2">
    <source>
        <dbReference type="Pfam" id="PF00582"/>
    </source>
</evidence>
<evidence type="ECO:0000256" key="1">
    <source>
        <dbReference type="ARBA" id="ARBA00008791"/>
    </source>
</evidence>
<feature type="domain" description="UspA" evidence="2">
    <location>
        <begin position="196"/>
        <end position="270"/>
    </location>
</feature>
<dbReference type="AlphaFoldDB" id="A0A1I3Y6N7"/>
<dbReference type="STRING" id="1612308.SAMN05444581_10547"/>
<dbReference type="EMBL" id="FOSN01000005">
    <property type="protein sequence ID" value="SFK27508.1"/>
    <property type="molecule type" value="Genomic_DNA"/>
</dbReference>
<gene>
    <name evidence="3" type="ORF">SAMN05444581_10547</name>
</gene>
<dbReference type="InterPro" id="IPR006016">
    <property type="entry name" value="UspA"/>
</dbReference>
<dbReference type="CDD" id="cd00293">
    <property type="entry name" value="USP-like"/>
    <property type="match status" value="1"/>
</dbReference>
<dbReference type="PANTHER" id="PTHR46268">
    <property type="entry name" value="STRESS RESPONSE PROTEIN NHAX"/>
    <property type="match status" value="1"/>
</dbReference>
<dbReference type="Pfam" id="PF00582">
    <property type="entry name" value="Usp"/>
    <property type="match status" value="1"/>
</dbReference>
<dbReference type="SUPFAM" id="SSF52402">
    <property type="entry name" value="Adenine nucleotide alpha hydrolases-like"/>
    <property type="match status" value="2"/>
</dbReference>
<evidence type="ECO:0000313" key="3">
    <source>
        <dbReference type="EMBL" id="SFK27508.1"/>
    </source>
</evidence>
<dbReference type="PANTHER" id="PTHR46268:SF15">
    <property type="entry name" value="UNIVERSAL STRESS PROTEIN HP_0031"/>
    <property type="match status" value="1"/>
</dbReference>
<comment type="similarity">
    <text evidence="1">Belongs to the universal stress protein A family.</text>
</comment>
<proteinExistence type="inferred from homology"/>
<dbReference type="Gene3D" id="3.40.50.12370">
    <property type="match status" value="1"/>
</dbReference>
<evidence type="ECO:0000313" key="4">
    <source>
        <dbReference type="Proteomes" id="UP000198755"/>
    </source>
</evidence>
<name>A0A1I3Y6N7_9HYPH</name>
<reference evidence="3 4" key="1">
    <citation type="submission" date="2016-10" db="EMBL/GenBank/DDBJ databases">
        <authorList>
            <person name="de Groot N.N."/>
        </authorList>
    </citation>
    <scope>NUCLEOTIDE SEQUENCE [LARGE SCALE GENOMIC DNA]</scope>
    <source>
        <strain evidence="3 4">NE2</strain>
    </source>
</reference>